<proteinExistence type="inferred from homology"/>
<dbReference type="GO" id="GO:0005886">
    <property type="term" value="C:plasma membrane"/>
    <property type="evidence" value="ECO:0007669"/>
    <property type="project" value="UniProtKB-SubCell"/>
</dbReference>
<feature type="transmembrane region" description="Helical" evidence="21">
    <location>
        <begin position="517"/>
        <end position="539"/>
    </location>
</feature>
<dbReference type="Pfam" id="PF22821">
    <property type="entry name" value="ZP1_ZP4_Ig-like"/>
    <property type="match status" value="1"/>
</dbReference>
<evidence type="ECO:0000259" key="24">
    <source>
        <dbReference type="PROSITE" id="PS51448"/>
    </source>
</evidence>
<keyword evidence="11 20" id="KW-1015">Disulfide bond</keyword>
<dbReference type="PANTHER" id="PTHR23343">
    <property type="entry name" value="ZONA PELLUCIDA SPERM-BINDING PROTEIN"/>
    <property type="match status" value="1"/>
</dbReference>
<evidence type="ECO:0000256" key="5">
    <source>
        <dbReference type="ARBA" id="ARBA00022530"/>
    </source>
</evidence>
<evidence type="ECO:0000256" key="14">
    <source>
        <dbReference type="ARBA" id="ARBA00023279"/>
    </source>
</evidence>
<keyword evidence="5" id="KW-0272">Extracellular matrix</keyword>
<feature type="signal peptide" evidence="22">
    <location>
        <begin position="1"/>
        <end position="28"/>
    </location>
</feature>
<dbReference type="EMBL" id="CALSGD010001469">
    <property type="protein sequence ID" value="CAH6809772.1"/>
    <property type="molecule type" value="Genomic_DNA"/>
</dbReference>
<evidence type="ECO:0000313" key="25">
    <source>
        <dbReference type="EMBL" id="CAH6809772.1"/>
    </source>
</evidence>
<dbReference type="InterPro" id="IPR017957">
    <property type="entry name" value="P_trefoil_CS"/>
</dbReference>
<dbReference type="GO" id="GO:0035805">
    <property type="term" value="C:egg coat"/>
    <property type="evidence" value="ECO:0007669"/>
    <property type="project" value="UniProtKB-SubCell"/>
</dbReference>
<evidence type="ECO:0000256" key="1">
    <source>
        <dbReference type="ARBA" id="ARBA00004251"/>
    </source>
</evidence>
<dbReference type="Pfam" id="PF00100">
    <property type="entry name" value="Zona_pellucida"/>
    <property type="match status" value="1"/>
</dbReference>
<keyword evidence="9 21" id="KW-1133">Transmembrane helix</keyword>
<dbReference type="PROSITE" id="PS00025">
    <property type="entry name" value="P_TREFOIL_1"/>
    <property type="match status" value="1"/>
</dbReference>
<keyword evidence="7 21" id="KW-0812">Transmembrane</keyword>
<evidence type="ECO:0000256" key="6">
    <source>
        <dbReference type="ARBA" id="ARBA00022685"/>
    </source>
</evidence>
<dbReference type="PROSITE" id="PS51448">
    <property type="entry name" value="P_TREFOIL_2"/>
    <property type="match status" value="1"/>
</dbReference>
<dbReference type="InterPro" id="IPR051148">
    <property type="entry name" value="Zona_Pellucida_Domain_gp"/>
</dbReference>
<dbReference type="Gene3D" id="2.60.40.3210">
    <property type="entry name" value="Zona pellucida, ZP-N domain"/>
    <property type="match status" value="1"/>
</dbReference>
<keyword evidence="10 21" id="KW-0472">Membrane</keyword>
<dbReference type="Proteomes" id="UP001152836">
    <property type="component" value="Unassembled WGS sequence"/>
</dbReference>
<dbReference type="SMART" id="SM00018">
    <property type="entry name" value="PD"/>
    <property type="match status" value="1"/>
</dbReference>
<evidence type="ECO:0000256" key="12">
    <source>
        <dbReference type="ARBA" id="ARBA00023170"/>
    </source>
</evidence>
<dbReference type="GO" id="GO:0035804">
    <property type="term" value="F:structural constituent of egg coat"/>
    <property type="evidence" value="ECO:0007669"/>
    <property type="project" value="TreeGrafter"/>
</dbReference>
<dbReference type="GO" id="GO:0060468">
    <property type="term" value="P:prevention of polyspermy"/>
    <property type="evidence" value="ECO:0007669"/>
    <property type="project" value="TreeGrafter"/>
</dbReference>
<feature type="domain" description="P-type" evidence="24">
    <location>
        <begin position="146"/>
        <end position="190"/>
    </location>
</feature>
<comment type="function">
    <text evidence="16">Component of the zona pellucida, an extracellular matrix surrounding oocytes which mediates sperm binding, induction of the acrosome reaction and prevents post-fertilization polyspermy. The zona pellucida is composed of 3 to 4 glycoproteins, ZP1, ZP2, ZP3, and ZP4. ZP4 may act as a sperm receptor.</text>
</comment>
<evidence type="ECO:0000256" key="17">
    <source>
        <dbReference type="ARBA" id="ARBA00040238"/>
    </source>
</evidence>
<evidence type="ECO:0000256" key="19">
    <source>
        <dbReference type="ARBA" id="ARBA00042573"/>
    </source>
</evidence>
<evidence type="ECO:0000256" key="2">
    <source>
        <dbReference type="ARBA" id="ARBA00010863"/>
    </source>
</evidence>
<evidence type="ECO:0000256" key="18">
    <source>
        <dbReference type="ARBA" id="ARBA00042273"/>
    </source>
</evidence>
<comment type="subcellular location">
    <subcellularLocation>
        <location evidence="1">Cell membrane</location>
        <topology evidence="1">Single-pass type I membrane protein</topology>
    </subcellularLocation>
    <subcellularLocation>
        <location evidence="15">Zona pellucida</location>
    </subcellularLocation>
</comment>
<comment type="caution">
    <text evidence="20">Lacks conserved residue(s) required for the propagation of feature annotation.</text>
</comment>
<reference evidence="25" key="1">
    <citation type="submission" date="2022-06" db="EMBL/GenBank/DDBJ databases">
        <authorList>
            <person name="Andreotti S."/>
            <person name="Wyler E."/>
        </authorList>
    </citation>
    <scope>NUCLEOTIDE SEQUENCE</scope>
</reference>
<sequence>MASQALSSTLWFLPGIFLCFPFCLPLSAQHLTKVPGMLHCGLQSFQFTVNLSLESEIPVLTAWDSRGLPHRLKNDSDCGTWVMDSPDGSLVLEATYNGCYVTMNGSHYVMEVGVQEVNVSGYMAGAGKRLLKCPMDLKAPDTLNAEVCNPVLIKERLPCAPLPISRGDCDKLGCCFTSEEEEVGYCYYGNTVTSQCTREGHFSIAVSRNVTSPPLNLDSLHLVIRSDSGCDPVMATPTFALFQFPFTSCGTTRQIIGDQVVYENELLATQDVRTWVSGSITRDSIFRLRVSCSYSVLSNTSTISMQVLTLPPSIPKTQPGPLSLELQIAKDKTYGSYYGAKDYPLVKFLQDPIYVEVSILHRKDPSLGLLLEQCWATPGPNPFHQLQWPILVRGCPYAGDNYQTRRIDVQKISSPFPSHHQRFSISTFSFTNAVREKQALGGQVYLHCSALICQPAGTPSCMAICPASRRRRKSELYFKNNTASISSKGPVILLQATKDHADMLHRYSSTPMDFPTMWVVGLSATMAIIGVLLVFYMAIRKLR</sequence>
<dbReference type="Gene3D" id="2.60.40.4100">
    <property type="entry name" value="Zona pellucida, ZP-C domain"/>
    <property type="match status" value="1"/>
</dbReference>
<keyword evidence="26" id="KW-1185">Reference proteome</keyword>
<dbReference type="SUPFAM" id="SSF57492">
    <property type="entry name" value="Trefoil"/>
    <property type="match status" value="1"/>
</dbReference>
<keyword evidence="13" id="KW-0325">Glycoprotein</keyword>
<dbReference type="SMART" id="SM00241">
    <property type="entry name" value="ZP"/>
    <property type="match status" value="1"/>
</dbReference>
<keyword evidence="4" id="KW-0964">Secreted</keyword>
<organism evidence="25 26">
    <name type="scientific">Phodopus roborovskii</name>
    <name type="common">Roborovski's desert hamster</name>
    <name type="synonym">Cricetulus roborovskii</name>
    <dbReference type="NCBI Taxonomy" id="109678"/>
    <lineage>
        <taxon>Eukaryota</taxon>
        <taxon>Metazoa</taxon>
        <taxon>Chordata</taxon>
        <taxon>Craniata</taxon>
        <taxon>Vertebrata</taxon>
        <taxon>Euteleostomi</taxon>
        <taxon>Mammalia</taxon>
        <taxon>Eutheria</taxon>
        <taxon>Euarchontoglires</taxon>
        <taxon>Glires</taxon>
        <taxon>Rodentia</taxon>
        <taxon>Myomorpha</taxon>
        <taxon>Muroidea</taxon>
        <taxon>Cricetidae</taxon>
        <taxon>Cricetinae</taxon>
        <taxon>Phodopus</taxon>
    </lineage>
</organism>
<dbReference type="InterPro" id="IPR048290">
    <property type="entry name" value="ZP_chr"/>
</dbReference>
<evidence type="ECO:0000256" key="22">
    <source>
        <dbReference type="SAM" id="SignalP"/>
    </source>
</evidence>
<dbReference type="Gene3D" id="4.10.110.10">
    <property type="entry name" value="Spasmolytic Protein, domain 1"/>
    <property type="match status" value="1"/>
</dbReference>
<feature type="disulfide bond" evidence="20">
    <location>
        <begin position="169"/>
        <end position="186"/>
    </location>
</feature>
<evidence type="ECO:0000256" key="16">
    <source>
        <dbReference type="ARBA" id="ARBA00037545"/>
    </source>
</evidence>
<comment type="caution">
    <text evidence="25">The sequence shown here is derived from an EMBL/GenBank/DDBJ whole genome shotgun (WGS) entry which is preliminary data.</text>
</comment>
<evidence type="ECO:0000256" key="7">
    <source>
        <dbReference type="ARBA" id="ARBA00022692"/>
    </source>
</evidence>
<dbReference type="GO" id="GO:0007339">
    <property type="term" value="P:binding of sperm to zona pellucida"/>
    <property type="evidence" value="ECO:0007669"/>
    <property type="project" value="TreeGrafter"/>
</dbReference>
<keyword evidence="3" id="KW-1003">Cell membrane</keyword>
<dbReference type="PRINTS" id="PR00023">
    <property type="entry name" value="ZPELLUCIDA"/>
</dbReference>
<dbReference type="Pfam" id="PF23344">
    <property type="entry name" value="ZP-N"/>
    <property type="match status" value="1"/>
</dbReference>
<keyword evidence="6" id="KW-0165">Cleavage on pair of basic residues</keyword>
<keyword evidence="12" id="KW-0675">Receptor</keyword>
<dbReference type="AlphaFoldDB" id="A0AAU9ZQA0"/>
<dbReference type="InterPro" id="IPR001507">
    <property type="entry name" value="ZP_dom"/>
</dbReference>
<evidence type="ECO:0000256" key="15">
    <source>
        <dbReference type="ARBA" id="ARBA00024183"/>
    </source>
</evidence>
<evidence type="ECO:0000313" key="26">
    <source>
        <dbReference type="Proteomes" id="UP001152836"/>
    </source>
</evidence>
<keyword evidence="14" id="KW-0278">Fertilization</keyword>
<evidence type="ECO:0000256" key="20">
    <source>
        <dbReference type="PROSITE-ProRule" id="PRU00779"/>
    </source>
</evidence>
<protein>
    <recommendedName>
        <fullName evidence="17">Zona pellucida sperm-binding protein 4</fullName>
    </recommendedName>
    <alternativeName>
        <fullName evidence="19">Zona pellucida glycoprotein 4</fullName>
    </alternativeName>
    <alternativeName>
        <fullName evidence="18">Zona pellucida protein B</fullName>
    </alternativeName>
</protein>
<gene>
    <name evidence="25" type="primary">Zp4</name>
    <name evidence="25" type="ORF">PHOROB_LOCUS10893</name>
</gene>
<evidence type="ECO:0000256" key="4">
    <source>
        <dbReference type="ARBA" id="ARBA00022525"/>
    </source>
</evidence>
<evidence type="ECO:0000256" key="10">
    <source>
        <dbReference type="ARBA" id="ARBA00023136"/>
    </source>
</evidence>
<dbReference type="InterPro" id="IPR054554">
    <property type="entry name" value="ZP1/4_Ig-like"/>
</dbReference>
<evidence type="ECO:0000256" key="13">
    <source>
        <dbReference type="ARBA" id="ARBA00023180"/>
    </source>
</evidence>
<evidence type="ECO:0000259" key="23">
    <source>
        <dbReference type="PROSITE" id="PS51034"/>
    </source>
</evidence>
<dbReference type="InterPro" id="IPR055355">
    <property type="entry name" value="ZP-C"/>
</dbReference>
<dbReference type="PANTHER" id="PTHR23343:SF31">
    <property type="entry name" value="ZONA PELLUCIDA SPERM-BINDING PROTEIN 4"/>
    <property type="match status" value="1"/>
</dbReference>
<dbReference type="InterPro" id="IPR042235">
    <property type="entry name" value="ZP-C_dom"/>
</dbReference>
<accession>A0AAU9ZQA0</accession>
<comment type="similarity">
    <text evidence="2">Belongs to the ZP domain family. ZPB subfamily.</text>
</comment>
<evidence type="ECO:0000256" key="11">
    <source>
        <dbReference type="ARBA" id="ARBA00023157"/>
    </source>
</evidence>
<name>A0AAU9ZQA0_PHORO</name>
<feature type="disulfide bond" evidence="20">
    <location>
        <begin position="159"/>
        <end position="174"/>
    </location>
</feature>
<evidence type="ECO:0000256" key="8">
    <source>
        <dbReference type="ARBA" id="ARBA00022729"/>
    </source>
</evidence>
<feature type="chain" id="PRO_5043448882" description="Zona pellucida sperm-binding protein 4" evidence="22">
    <location>
        <begin position="29"/>
        <end position="543"/>
    </location>
</feature>
<dbReference type="InterPro" id="IPR000519">
    <property type="entry name" value="P_trefoil_dom"/>
</dbReference>
<dbReference type="PROSITE" id="PS51034">
    <property type="entry name" value="ZP_2"/>
    <property type="match status" value="1"/>
</dbReference>
<dbReference type="InterPro" id="IPR044913">
    <property type="entry name" value="P_trefoil_dom_sf"/>
</dbReference>
<evidence type="ECO:0000256" key="3">
    <source>
        <dbReference type="ARBA" id="ARBA00022475"/>
    </source>
</evidence>
<keyword evidence="8 22" id="KW-0732">Signal</keyword>
<evidence type="ECO:0000256" key="21">
    <source>
        <dbReference type="SAM" id="Phobius"/>
    </source>
</evidence>
<dbReference type="CDD" id="cd00111">
    <property type="entry name" value="Trefoil"/>
    <property type="match status" value="1"/>
</dbReference>
<dbReference type="Pfam" id="PF00088">
    <property type="entry name" value="Trefoil"/>
    <property type="match status" value="1"/>
</dbReference>
<evidence type="ECO:0000256" key="9">
    <source>
        <dbReference type="ARBA" id="ARBA00022989"/>
    </source>
</evidence>
<feature type="domain" description="ZP" evidence="23">
    <location>
        <begin position="195"/>
        <end position="472"/>
    </location>
</feature>
<dbReference type="GO" id="GO:0032190">
    <property type="term" value="F:acrosin binding"/>
    <property type="evidence" value="ECO:0007669"/>
    <property type="project" value="TreeGrafter"/>
</dbReference>
<dbReference type="InterPro" id="IPR055356">
    <property type="entry name" value="ZP-N"/>
</dbReference>